<comment type="subcellular location">
    <subcellularLocation>
        <location evidence="1">Periplasm</location>
    </subcellularLocation>
</comment>
<dbReference type="PROSITE" id="PS51318">
    <property type="entry name" value="TAT"/>
    <property type="match status" value="1"/>
</dbReference>
<accession>A0A2C9CRR9</accession>
<evidence type="ECO:0000256" key="2">
    <source>
        <dbReference type="ARBA" id="ARBA00005695"/>
    </source>
</evidence>
<dbReference type="InterPro" id="IPR039424">
    <property type="entry name" value="SBP_5"/>
</dbReference>
<dbReference type="GO" id="GO:1904680">
    <property type="term" value="F:peptide transmembrane transporter activity"/>
    <property type="evidence" value="ECO:0007669"/>
    <property type="project" value="TreeGrafter"/>
</dbReference>
<dbReference type="OrthoDB" id="9803988at2"/>
<dbReference type="Gene3D" id="3.10.105.10">
    <property type="entry name" value="Dipeptide-binding Protein, Domain 3"/>
    <property type="match status" value="1"/>
</dbReference>
<comment type="similarity">
    <text evidence="2">Belongs to the bacterial solute-binding protein 5 family.</text>
</comment>
<dbReference type="GO" id="GO:0030288">
    <property type="term" value="C:outer membrane-bounded periplasmic space"/>
    <property type="evidence" value="ECO:0007669"/>
    <property type="project" value="UniProtKB-ARBA"/>
</dbReference>
<dbReference type="EMBL" id="OCTN01000002">
    <property type="protein sequence ID" value="SOH93947.1"/>
    <property type="molecule type" value="Genomic_DNA"/>
</dbReference>
<dbReference type="Proteomes" id="UP000220034">
    <property type="component" value="Unassembled WGS sequence"/>
</dbReference>
<gene>
    <name evidence="4" type="ORF">SAMN06273572_102626</name>
</gene>
<protein>
    <submittedName>
        <fullName evidence="4">Peptide/nickel transport system substrate-binding protein</fullName>
    </submittedName>
</protein>
<keyword evidence="5" id="KW-1185">Reference proteome</keyword>
<dbReference type="Gene3D" id="3.90.76.10">
    <property type="entry name" value="Dipeptide-binding Protein, Domain 1"/>
    <property type="match status" value="1"/>
</dbReference>
<dbReference type="GO" id="GO:0043190">
    <property type="term" value="C:ATP-binding cassette (ABC) transporter complex"/>
    <property type="evidence" value="ECO:0007669"/>
    <property type="project" value="InterPro"/>
</dbReference>
<dbReference type="Gene3D" id="3.40.190.10">
    <property type="entry name" value="Periplasmic binding protein-like II"/>
    <property type="match status" value="1"/>
</dbReference>
<feature type="domain" description="Solute-binding protein family 5" evidence="3">
    <location>
        <begin position="108"/>
        <end position="466"/>
    </location>
</feature>
<dbReference type="Pfam" id="PF00496">
    <property type="entry name" value="SBP_bac_5"/>
    <property type="match status" value="1"/>
</dbReference>
<dbReference type="AlphaFoldDB" id="A0A2C9CRR9"/>
<dbReference type="InterPro" id="IPR006311">
    <property type="entry name" value="TAT_signal"/>
</dbReference>
<dbReference type="CDD" id="cd08503">
    <property type="entry name" value="PBP2_NikA_DppA_OppA_like_17"/>
    <property type="match status" value="1"/>
</dbReference>
<reference evidence="5" key="1">
    <citation type="submission" date="2017-09" db="EMBL/GenBank/DDBJ databases">
        <authorList>
            <person name="Varghese N."/>
            <person name="Submissions S."/>
        </authorList>
    </citation>
    <scope>NUCLEOTIDE SEQUENCE [LARGE SCALE GENOMIC DNA]</scope>
    <source>
        <strain evidence="5">C7</strain>
    </source>
</reference>
<name>A0A2C9CRR9_9RHOB</name>
<organism evidence="4 5">
    <name type="scientific">Pontivivens marinum</name>
    <dbReference type="NCBI Taxonomy" id="1690039"/>
    <lineage>
        <taxon>Bacteria</taxon>
        <taxon>Pseudomonadati</taxon>
        <taxon>Pseudomonadota</taxon>
        <taxon>Alphaproteobacteria</taxon>
        <taxon>Rhodobacterales</taxon>
        <taxon>Paracoccaceae</taxon>
        <taxon>Pontivivens</taxon>
    </lineage>
</organism>
<dbReference type="SUPFAM" id="SSF53850">
    <property type="entry name" value="Periplasmic binding protein-like II"/>
    <property type="match status" value="1"/>
</dbReference>
<evidence type="ECO:0000313" key="4">
    <source>
        <dbReference type="EMBL" id="SOH93947.1"/>
    </source>
</evidence>
<dbReference type="InterPro" id="IPR030678">
    <property type="entry name" value="Peptide/Ni-bd"/>
</dbReference>
<sequence>MPAPRTAQPSLHPRAKQLAREERLGTLSRREFLATATALGVSGAAAYGLIGATPMAAQPRTGRMGGTLRAAMNVMKMDDPRLFDWPDMGNLGRQVLETLVRYSNDMTFQPMLLDSWQANEDATRYVLHIREGVLWSDGSTFDAQDVAHNIRRWCDRNAAGNSMAARMGTLIDPDTNQLADGVMRVEDAYTITLTLPRPDITLIPGMSDYPALIVHRSFDGSVPLSEGAIGTGPFRLIELAVGHHATFEKRDPATYWGQEVYLDRIEMRDYGADKTAQLEGFLAGEVDVNDQTQHEFVERLDQAGFARTHIDTAATIVARMNVTHPPYDNKIVRNALQLAVNNAIVLELGHGNYGTPAENHHVGPMHPEYAALPRIAPNPDRARAMLVQAGHLNTEFELISTDGDWRTMTSDAIAAQLMDAGIRVKRTIISGNAYAQNWANYPFSTTDWNHRPLGVQNLALAYRSGEAWNETGYADEEFDALLNAALALPDADQRRVIMAGVERKLQDSGVIIQPYWRSVFAHSAQNVHNYTVHPLLEMHLNNVWLEPEA</sequence>
<dbReference type="RefSeq" id="WP_097929487.1">
    <property type="nucleotide sequence ID" value="NZ_OCTN01000002.1"/>
</dbReference>
<evidence type="ECO:0000256" key="1">
    <source>
        <dbReference type="ARBA" id="ARBA00004418"/>
    </source>
</evidence>
<proteinExistence type="inferred from homology"/>
<evidence type="ECO:0000259" key="3">
    <source>
        <dbReference type="Pfam" id="PF00496"/>
    </source>
</evidence>
<dbReference type="InterPro" id="IPR000914">
    <property type="entry name" value="SBP_5_dom"/>
</dbReference>
<evidence type="ECO:0000313" key="5">
    <source>
        <dbReference type="Proteomes" id="UP000220034"/>
    </source>
</evidence>
<dbReference type="PANTHER" id="PTHR30290">
    <property type="entry name" value="PERIPLASMIC BINDING COMPONENT OF ABC TRANSPORTER"/>
    <property type="match status" value="1"/>
</dbReference>
<dbReference type="GO" id="GO:0015833">
    <property type="term" value="P:peptide transport"/>
    <property type="evidence" value="ECO:0007669"/>
    <property type="project" value="TreeGrafter"/>
</dbReference>
<dbReference type="PIRSF" id="PIRSF002741">
    <property type="entry name" value="MppA"/>
    <property type="match status" value="1"/>
</dbReference>